<reference evidence="1" key="1">
    <citation type="submission" date="2018-11" db="EMBL/GenBank/DDBJ databases">
        <authorList>
            <consortium name="Pathogen Informatics"/>
        </authorList>
    </citation>
    <scope>NUCLEOTIDE SEQUENCE</scope>
</reference>
<accession>A0A448XQF2</accession>
<sequence length="99" mass="11091">MTAYEAYVALGLAGPQPPGWYLQSVSHDRTATQVALNDDLNDAYPTDYYALESSGPWTPNYIDHRPKQLGLLRPRQPLEAKIFVSSKSEEVCCRSLDEC</sequence>
<gene>
    <name evidence="1" type="ORF">PXEA_LOCUS35748</name>
</gene>
<organism evidence="1 2">
    <name type="scientific">Protopolystoma xenopodis</name>
    <dbReference type="NCBI Taxonomy" id="117903"/>
    <lineage>
        <taxon>Eukaryota</taxon>
        <taxon>Metazoa</taxon>
        <taxon>Spiralia</taxon>
        <taxon>Lophotrochozoa</taxon>
        <taxon>Platyhelminthes</taxon>
        <taxon>Monogenea</taxon>
        <taxon>Polyopisthocotylea</taxon>
        <taxon>Polystomatidea</taxon>
        <taxon>Polystomatidae</taxon>
        <taxon>Protopolystoma</taxon>
    </lineage>
</organism>
<dbReference type="Proteomes" id="UP000784294">
    <property type="component" value="Unassembled WGS sequence"/>
</dbReference>
<keyword evidence="2" id="KW-1185">Reference proteome</keyword>
<proteinExistence type="predicted"/>
<comment type="caution">
    <text evidence="1">The sequence shown here is derived from an EMBL/GenBank/DDBJ whole genome shotgun (WGS) entry which is preliminary data.</text>
</comment>
<protein>
    <submittedName>
        <fullName evidence="1">Uncharacterized protein</fullName>
    </submittedName>
</protein>
<dbReference type="AlphaFoldDB" id="A0A448XQF2"/>
<evidence type="ECO:0000313" key="2">
    <source>
        <dbReference type="Proteomes" id="UP000784294"/>
    </source>
</evidence>
<dbReference type="EMBL" id="CAAALY010273722">
    <property type="protein sequence ID" value="VEL42308.1"/>
    <property type="molecule type" value="Genomic_DNA"/>
</dbReference>
<name>A0A448XQF2_9PLAT</name>
<evidence type="ECO:0000313" key="1">
    <source>
        <dbReference type="EMBL" id="VEL42308.1"/>
    </source>
</evidence>